<dbReference type="HOGENOM" id="CLU_043860_1_0_1"/>
<dbReference type="EMBL" id="KN832974">
    <property type="protein sequence ID" value="KIM89890.1"/>
    <property type="molecule type" value="Genomic_DNA"/>
</dbReference>
<reference evidence="2 3" key="1">
    <citation type="submission" date="2014-04" db="EMBL/GenBank/DDBJ databases">
        <authorList>
            <consortium name="DOE Joint Genome Institute"/>
            <person name="Kuo A."/>
            <person name="Tarkka M."/>
            <person name="Buscot F."/>
            <person name="Kohler A."/>
            <person name="Nagy L.G."/>
            <person name="Floudas D."/>
            <person name="Copeland A."/>
            <person name="Barry K.W."/>
            <person name="Cichocki N."/>
            <person name="Veneault-Fourrey C."/>
            <person name="LaButti K."/>
            <person name="Lindquist E.A."/>
            <person name="Lipzen A."/>
            <person name="Lundell T."/>
            <person name="Morin E."/>
            <person name="Murat C."/>
            <person name="Sun H."/>
            <person name="Tunlid A."/>
            <person name="Henrissat B."/>
            <person name="Grigoriev I.V."/>
            <person name="Hibbett D.S."/>
            <person name="Martin F."/>
            <person name="Nordberg H.P."/>
            <person name="Cantor M.N."/>
            <person name="Hua S.X."/>
        </authorList>
    </citation>
    <scope>NUCLEOTIDE SEQUENCE [LARGE SCALE GENOMIC DNA]</scope>
    <source>
        <strain evidence="2 3">F 1598</strain>
    </source>
</reference>
<dbReference type="Pfam" id="PF13279">
    <property type="entry name" value="4HBT_2"/>
    <property type="match status" value="1"/>
</dbReference>
<gene>
    <name evidence="2" type="ORF">PILCRDRAFT_95002</name>
</gene>
<protein>
    <recommendedName>
        <fullName evidence="4">Thioesterase domain-containing protein</fullName>
    </recommendedName>
</protein>
<comment type="similarity">
    <text evidence="1">Belongs to the lcsJ thioesterase family.</text>
</comment>
<dbReference type="AlphaFoldDB" id="A0A0C3G0Y1"/>
<dbReference type="Proteomes" id="UP000054166">
    <property type="component" value="Unassembled WGS sequence"/>
</dbReference>
<reference evidence="3" key="2">
    <citation type="submission" date="2015-01" db="EMBL/GenBank/DDBJ databases">
        <title>Evolutionary Origins and Diversification of the Mycorrhizal Mutualists.</title>
        <authorList>
            <consortium name="DOE Joint Genome Institute"/>
            <consortium name="Mycorrhizal Genomics Consortium"/>
            <person name="Kohler A."/>
            <person name="Kuo A."/>
            <person name="Nagy L.G."/>
            <person name="Floudas D."/>
            <person name="Copeland A."/>
            <person name="Barry K.W."/>
            <person name="Cichocki N."/>
            <person name="Veneault-Fourrey C."/>
            <person name="LaButti K."/>
            <person name="Lindquist E.A."/>
            <person name="Lipzen A."/>
            <person name="Lundell T."/>
            <person name="Morin E."/>
            <person name="Murat C."/>
            <person name="Riley R."/>
            <person name="Ohm R."/>
            <person name="Sun H."/>
            <person name="Tunlid A."/>
            <person name="Henrissat B."/>
            <person name="Grigoriev I.V."/>
            <person name="Hibbett D.S."/>
            <person name="Martin F."/>
        </authorList>
    </citation>
    <scope>NUCLEOTIDE SEQUENCE [LARGE SCALE GENOMIC DNA]</scope>
    <source>
        <strain evidence="3">F 1598</strain>
    </source>
</reference>
<dbReference type="SUPFAM" id="SSF54637">
    <property type="entry name" value="Thioesterase/thiol ester dehydrase-isomerase"/>
    <property type="match status" value="1"/>
</dbReference>
<evidence type="ECO:0008006" key="4">
    <source>
        <dbReference type="Google" id="ProtNLM"/>
    </source>
</evidence>
<organism evidence="2 3">
    <name type="scientific">Piloderma croceum (strain F 1598)</name>
    <dbReference type="NCBI Taxonomy" id="765440"/>
    <lineage>
        <taxon>Eukaryota</taxon>
        <taxon>Fungi</taxon>
        <taxon>Dikarya</taxon>
        <taxon>Basidiomycota</taxon>
        <taxon>Agaricomycotina</taxon>
        <taxon>Agaricomycetes</taxon>
        <taxon>Agaricomycetidae</taxon>
        <taxon>Atheliales</taxon>
        <taxon>Atheliaceae</taxon>
        <taxon>Piloderma</taxon>
    </lineage>
</organism>
<dbReference type="InterPro" id="IPR051490">
    <property type="entry name" value="THEM6_lcsJ_thioesterase"/>
</dbReference>
<dbReference type="InParanoid" id="A0A0C3G0Y1"/>
<proteinExistence type="inferred from homology"/>
<dbReference type="PANTHER" id="PTHR12475:SF4">
    <property type="entry name" value="PROTEIN THEM6"/>
    <property type="match status" value="1"/>
</dbReference>
<dbReference type="Gene3D" id="3.10.129.10">
    <property type="entry name" value="Hotdog Thioesterase"/>
    <property type="match status" value="1"/>
</dbReference>
<dbReference type="OrthoDB" id="265761at2759"/>
<evidence type="ECO:0000313" key="2">
    <source>
        <dbReference type="EMBL" id="KIM89890.1"/>
    </source>
</evidence>
<sequence length="371" mass="41197">MSVTQSRATRKSPGDVLSPWELSLSVVKHLSTALKYITLVLLLLNARSLPLVWHLRIFRPVYIIRFQYYLLHLRTIFKSRSAKEKAFQKWFESLVPVGISPFEVVNTYKTWASIDDSDFNGHLSNSSYAKTNDAARFKLALAYFPCFFRAGGWMALGATHYQFLREIPTLHKYEVRQRIVGWDNKWASVRTPADGLETPATPANPVFTSGQTSSSDIGAAADAMRAIAAAQLSIIEEVDGATLNCVSISQMCFKHGRITVPPGIVLAVSGFCAPTPPSPSRESAQVYSRSNPPPHYSHVQNFVSSLTTRECAHFLRGGWRDVPEVERWWVKALGGVVEDQRRANVEGLVGVMEANGPMGLLRKGMDGAKNI</sequence>
<dbReference type="InterPro" id="IPR029069">
    <property type="entry name" value="HotDog_dom_sf"/>
</dbReference>
<keyword evidence="3" id="KW-1185">Reference proteome</keyword>
<evidence type="ECO:0000256" key="1">
    <source>
        <dbReference type="ARBA" id="ARBA00038476"/>
    </source>
</evidence>
<name>A0A0C3G0Y1_PILCF</name>
<evidence type="ECO:0000313" key="3">
    <source>
        <dbReference type="Proteomes" id="UP000054166"/>
    </source>
</evidence>
<accession>A0A0C3G0Y1</accession>
<dbReference type="PANTHER" id="PTHR12475">
    <property type="match status" value="1"/>
</dbReference>